<proteinExistence type="predicted"/>
<evidence type="ECO:0000256" key="1">
    <source>
        <dbReference type="SAM" id="MobiDB-lite"/>
    </source>
</evidence>
<accession>A0AAE9IU27</accession>
<sequence length="113" mass="12969">MNELTSGIEKMKLMVMMVVELLTTSELQNDQHHHQQLMILPPPRLQLDNRRRSKDGRLMKDILFSFFRKLSSLGGVVVCEENEKGNLQNPKGNIFFDSEPDGQQKNGAKKRMG</sequence>
<dbReference type="EMBL" id="CP090892">
    <property type="protein sequence ID" value="ULU05983.1"/>
    <property type="molecule type" value="Genomic_DNA"/>
</dbReference>
<name>A0AAE9IU27_CAEBR</name>
<dbReference type="Proteomes" id="UP000827892">
    <property type="component" value="Chromosome II"/>
</dbReference>
<protein>
    <submittedName>
        <fullName evidence="2">Uncharacterized protein</fullName>
    </submittedName>
</protein>
<organism evidence="2 3">
    <name type="scientific">Caenorhabditis briggsae</name>
    <dbReference type="NCBI Taxonomy" id="6238"/>
    <lineage>
        <taxon>Eukaryota</taxon>
        <taxon>Metazoa</taxon>
        <taxon>Ecdysozoa</taxon>
        <taxon>Nematoda</taxon>
        <taxon>Chromadorea</taxon>
        <taxon>Rhabditida</taxon>
        <taxon>Rhabditina</taxon>
        <taxon>Rhabditomorpha</taxon>
        <taxon>Rhabditoidea</taxon>
        <taxon>Rhabditidae</taxon>
        <taxon>Peloderinae</taxon>
        <taxon>Caenorhabditis</taxon>
    </lineage>
</organism>
<evidence type="ECO:0000313" key="3">
    <source>
        <dbReference type="Proteomes" id="UP000827892"/>
    </source>
</evidence>
<evidence type="ECO:0000313" key="2">
    <source>
        <dbReference type="EMBL" id="ULU05983.1"/>
    </source>
</evidence>
<feature type="region of interest" description="Disordered" evidence="1">
    <location>
        <begin position="88"/>
        <end position="113"/>
    </location>
</feature>
<reference evidence="2 3" key="1">
    <citation type="submission" date="2022-05" db="EMBL/GenBank/DDBJ databases">
        <title>Chromosome-level reference genomes for two strains of Caenorhabditis briggsae: an improved platform for comparative genomics.</title>
        <authorList>
            <person name="Stevens L."/>
            <person name="Andersen E.C."/>
        </authorList>
    </citation>
    <scope>NUCLEOTIDE SEQUENCE [LARGE SCALE GENOMIC DNA]</scope>
    <source>
        <strain evidence="2">QX1410_ONT</strain>
        <tissue evidence="2">Whole-organism</tissue>
    </source>
</reference>
<dbReference type="AlphaFoldDB" id="A0AAE9IU27"/>
<gene>
    <name evidence="2" type="ORF">L3Y34_018118</name>
</gene>